<feature type="domain" description="Peptidase C45 hydrolase" evidence="1">
    <location>
        <begin position="197"/>
        <end position="284"/>
    </location>
</feature>
<accession>A0A518BD06</accession>
<dbReference type="OrthoDB" id="264208at2"/>
<dbReference type="GO" id="GO:0016740">
    <property type="term" value="F:transferase activity"/>
    <property type="evidence" value="ECO:0007669"/>
    <property type="project" value="UniProtKB-KW"/>
</dbReference>
<dbReference type="InterPro" id="IPR005079">
    <property type="entry name" value="Peptidase_C45_hydrolase"/>
</dbReference>
<dbReference type="AlphaFoldDB" id="A0A518BD06"/>
<dbReference type="InterPro" id="IPR047794">
    <property type="entry name" value="C45_proenzyme-like"/>
</dbReference>
<dbReference type="Proteomes" id="UP000317093">
    <property type="component" value="Chromosome"/>
</dbReference>
<reference evidence="2 3" key="1">
    <citation type="submission" date="2019-02" db="EMBL/GenBank/DDBJ databases">
        <title>Deep-cultivation of Planctomycetes and their phenomic and genomic characterization uncovers novel biology.</title>
        <authorList>
            <person name="Wiegand S."/>
            <person name="Jogler M."/>
            <person name="Boedeker C."/>
            <person name="Pinto D."/>
            <person name="Vollmers J."/>
            <person name="Rivas-Marin E."/>
            <person name="Kohn T."/>
            <person name="Peeters S.H."/>
            <person name="Heuer A."/>
            <person name="Rast P."/>
            <person name="Oberbeckmann S."/>
            <person name="Bunk B."/>
            <person name="Jeske O."/>
            <person name="Meyerdierks A."/>
            <person name="Storesund J.E."/>
            <person name="Kallscheuer N."/>
            <person name="Luecker S."/>
            <person name="Lage O.M."/>
            <person name="Pohl T."/>
            <person name="Merkel B.J."/>
            <person name="Hornburger P."/>
            <person name="Mueller R.-W."/>
            <person name="Bruemmer F."/>
            <person name="Labrenz M."/>
            <person name="Spormann A.M."/>
            <person name="Op den Camp H."/>
            <person name="Overmann J."/>
            <person name="Amann R."/>
            <person name="Jetten M.S.M."/>
            <person name="Mascher T."/>
            <person name="Medema M.H."/>
            <person name="Devos D.P."/>
            <person name="Kaster A.-K."/>
            <person name="Ovreas L."/>
            <person name="Rohde M."/>
            <person name="Galperin M.Y."/>
            <person name="Jogler C."/>
        </authorList>
    </citation>
    <scope>NUCLEOTIDE SEQUENCE [LARGE SCALE GENOMIC DNA]</scope>
    <source>
        <strain evidence="2 3">Pan216</strain>
    </source>
</reference>
<dbReference type="NCBIfam" id="NF040521">
    <property type="entry name" value="C45_proenzyme"/>
    <property type="match status" value="1"/>
</dbReference>
<dbReference type="PANTHER" id="PTHR35190:SF2">
    <property type="entry name" value="PROTEIN DCD1B"/>
    <property type="match status" value="1"/>
</dbReference>
<evidence type="ECO:0000313" key="2">
    <source>
        <dbReference type="EMBL" id="QDU64868.1"/>
    </source>
</evidence>
<dbReference type="KEGG" id="knv:Pan216_57610"/>
<evidence type="ECO:0000313" key="3">
    <source>
        <dbReference type="Proteomes" id="UP000317093"/>
    </source>
</evidence>
<proteinExistence type="predicted"/>
<sequence length="413" mass="45584">MPKWTSSPNRSTLLALAILVGGLPSLVALRADELVVARPKREIVARCGEGYLELVDGYRVLHLKGSPYEMGYQHGVLLKDECRELLHHLTQVKAKEVSLEFMGMTVSPVQIIQMIFALQRPYVPPRYVEELEGLAAGADLPLQQAFVANSIPELFHCSGFALRSDLTESGSMLHGRVLDYGIDWRLQEFAVLVLAEPEGKIPFANITYTGFIGSVGGMNTQQVSIGEMGGRGAGKWAGTPMAFLVRRVLEEADSLDEAIEIFRDSRRTCEYYYVIADAEADDAVGLDGSADRFEVIKMGASHPRLPTPVPGTVLLSAGDRYGHLCRLVSDVRDTKEKFSFERARRLMDAPVAMKSNLHNVLFAPGLGKLWVANAGPNGEPAWQRKYYGFDINELLTTEPEGDAQVFELPSKEK</sequence>
<keyword evidence="2" id="KW-0808">Transferase</keyword>
<dbReference type="RefSeq" id="WP_145263366.1">
    <property type="nucleotide sequence ID" value="NZ_CP036279.1"/>
</dbReference>
<evidence type="ECO:0000259" key="1">
    <source>
        <dbReference type="Pfam" id="PF03417"/>
    </source>
</evidence>
<dbReference type="PANTHER" id="PTHR35190">
    <property type="entry name" value="PROTEIN DCD1B"/>
    <property type="match status" value="1"/>
</dbReference>
<keyword evidence="3" id="KW-1185">Reference proteome</keyword>
<dbReference type="InterPro" id="IPR047803">
    <property type="entry name" value="DCD1A/B-like"/>
</dbReference>
<protein>
    <submittedName>
        <fullName evidence="2">Acyl-coenzyme A:6-aminopenicillanic acid acyl-transferase</fullName>
    </submittedName>
</protein>
<organism evidence="2 3">
    <name type="scientific">Kolteria novifilia</name>
    <dbReference type="NCBI Taxonomy" id="2527975"/>
    <lineage>
        <taxon>Bacteria</taxon>
        <taxon>Pseudomonadati</taxon>
        <taxon>Planctomycetota</taxon>
        <taxon>Planctomycetia</taxon>
        <taxon>Kolteriales</taxon>
        <taxon>Kolteriaceae</taxon>
        <taxon>Kolteria</taxon>
    </lineage>
</organism>
<dbReference type="Gene3D" id="3.60.60.10">
    <property type="entry name" value="Penicillin V Acylase, Chain A"/>
    <property type="match status" value="1"/>
</dbReference>
<dbReference type="Pfam" id="PF03417">
    <property type="entry name" value="AAT"/>
    <property type="match status" value="1"/>
</dbReference>
<name>A0A518BD06_9BACT</name>
<gene>
    <name evidence="2" type="ORF">Pan216_57610</name>
</gene>
<dbReference type="EMBL" id="CP036279">
    <property type="protein sequence ID" value="QDU64868.1"/>
    <property type="molecule type" value="Genomic_DNA"/>
</dbReference>